<accession>A0ABQ3SKR7</accession>
<keyword evidence="2" id="KW-1185">Reference proteome</keyword>
<evidence type="ECO:0000313" key="2">
    <source>
        <dbReference type="Proteomes" id="UP000613974"/>
    </source>
</evidence>
<name>A0ABQ3SKR7_9ACTN</name>
<reference evidence="2" key="1">
    <citation type="submission" date="2023-07" db="EMBL/GenBank/DDBJ databases">
        <title>Whole genome shotgun sequence of Streptomyces nojiriensis NBRC 13794.</title>
        <authorList>
            <person name="Komaki H."/>
            <person name="Tamura T."/>
        </authorList>
    </citation>
    <scope>NUCLEOTIDE SEQUENCE [LARGE SCALE GENOMIC DNA]</scope>
    <source>
        <strain evidence="2">NBRC 13794</strain>
    </source>
</reference>
<protein>
    <submittedName>
        <fullName evidence="1">Uncharacterized protein</fullName>
    </submittedName>
</protein>
<sequence>MLVGQDSGGCRALEEVAEAGVRYFEGAPSCSKNCSVVQSSGNRIHVALDLASQAVDFGVGRAGLLSLTIPADHTTP</sequence>
<dbReference type="RefSeq" id="WP_189746469.1">
    <property type="nucleotide sequence ID" value="NZ_BMRL01000021.1"/>
</dbReference>
<gene>
    <name evidence="1" type="ORF">Snoj_26540</name>
</gene>
<dbReference type="EMBL" id="BNEC01000003">
    <property type="protein sequence ID" value="GHI68736.1"/>
    <property type="molecule type" value="Genomic_DNA"/>
</dbReference>
<dbReference type="GeneID" id="95594992"/>
<proteinExistence type="predicted"/>
<organism evidence="1 2">
    <name type="scientific">Streptomyces nojiriensis</name>
    <dbReference type="NCBI Taxonomy" id="66374"/>
    <lineage>
        <taxon>Bacteria</taxon>
        <taxon>Bacillati</taxon>
        <taxon>Actinomycetota</taxon>
        <taxon>Actinomycetes</taxon>
        <taxon>Kitasatosporales</taxon>
        <taxon>Streptomycetaceae</taxon>
        <taxon>Streptomyces</taxon>
    </lineage>
</organism>
<evidence type="ECO:0000313" key="1">
    <source>
        <dbReference type="EMBL" id="GHI68736.1"/>
    </source>
</evidence>
<dbReference type="Proteomes" id="UP000613974">
    <property type="component" value="Unassembled WGS sequence"/>
</dbReference>
<comment type="caution">
    <text evidence="1">The sequence shown here is derived from an EMBL/GenBank/DDBJ whole genome shotgun (WGS) entry which is preliminary data.</text>
</comment>